<evidence type="ECO:0000256" key="1">
    <source>
        <dbReference type="SAM" id="MobiDB-lite"/>
    </source>
</evidence>
<organism evidence="2">
    <name type="scientific">uncultured marine virus</name>
    <dbReference type="NCBI Taxonomy" id="186617"/>
    <lineage>
        <taxon>Viruses</taxon>
        <taxon>environmental samples</taxon>
    </lineage>
</organism>
<dbReference type="EMBL" id="KR029577">
    <property type="protein sequence ID" value="AKH45856.1"/>
    <property type="molecule type" value="Genomic_DNA"/>
</dbReference>
<protein>
    <submittedName>
        <fullName evidence="2">Uncharacterized protein</fullName>
    </submittedName>
</protein>
<accession>A0A0F7L4D2</accession>
<proteinExistence type="predicted"/>
<feature type="region of interest" description="Disordered" evidence="1">
    <location>
        <begin position="12"/>
        <end position="64"/>
    </location>
</feature>
<reference evidence="2" key="1">
    <citation type="journal article" date="2015" name="Front. Microbiol.">
        <title>Combining genomic sequencing methods to explore viral diversity and reveal potential virus-host interactions.</title>
        <authorList>
            <person name="Chow C.E."/>
            <person name="Winget D.M."/>
            <person name="White R.A.III."/>
            <person name="Hallam S.J."/>
            <person name="Suttle C.A."/>
        </authorList>
    </citation>
    <scope>NUCLEOTIDE SEQUENCE</scope>
    <source>
        <strain evidence="2">Anoxic3_1</strain>
    </source>
</reference>
<reference evidence="2" key="2">
    <citation type="submission" date="2015-03" db="EMBL/GenBank/DDBJ databases">
        <authorList>
            <person name="Chow C.-E.T."/>
            <person name="Winget D.M."/>
            <person name="White R.A.III."/>
            <person name="Hallam S.J."/>
            <person name="Suttle C.A."/>
        </authorList>
    </citation>
    <scope>NUCLEOTIDE SEQUENCE</scope>
    <source>
        <strain evidence="2">Anoxic3_1</strain>
    </source>
</reference>
<name>A0A0F7L4D2_9VIRU</name>
<sequence length="64" mass="7315">MYAVAVQSAFQPLHRGQRGQRQRAEGRCEHAPACARGKRKDVGRPAIHRAARRQNRHAGWLCRE</sequence>
<feature type="compositionally biased region" description="Basic residues" evidence="1">
    <location>
        <begin position="36"/>
        <end position="56"/>
    </location>
</feature>
<evidence type="ECO:0000313" key="2">
    <source>
        <dbReference type="EMBL" id="AKH45856.1"/>
    </source>
</evidence>